<proteinExistence type="predicted"/>
<evidence type="ECO:0000313" key="1">
    <source>
        <dbReference type="EMBL" id="KAF2770100.1"/>
    </source>
</evidence>
<name>A0A6G1LBU3_9PEZI</name>
<dbReference type="Proteomes" id="UP000799436">
    <property type="component" value="Unassembled WGS sequence"/>
</dbReference>
<protein>
    <submittedName>
        <fullName evidence="1">Uncharacterized protein</fullName>
    </submittedName>
</protein>
<accession>A0A6G1LBU3</accession>
<dbReference type="AlphaFoldDB" id="A0A6G1LBU3"/>
<dbReference type="EMBL" id="ML995828">
    <property type="protein sequence ID" value="KAF2770100.1"/>
    <property type="molecule type" value="Genomic_DNA"/>
</dbReference>
<gene>
    <name evidence="1" type="ORF">EJ03DRAFT_326751</name>
</gene>
<reference evidence="1" key="1">
    <citation type="journal article" date="2020" name="Stud. Mycol.">
        <title>101 Dothideomycetes genomes: a test case for predicting lifestyles and emergence of pathogens.</title>
        <authorList>
            <person name="Haridas S."/>
            <person name="Albert R."/>
            <person name="Binder M."/>
            <person name="Bloem J."/>
            <person name="Labutti K."/>
            <person name="Salamov A."/>
            <person name="Andreopoulos B."/>
            <person name="Baker S."/>
            <person name="Barry K."/>
            <person name="Bills G."/>
            <person name="Bluhm B."/>
            <person name="Cannon C."/>
            <person name="Castanera R."/>
            <person name="Culley D."/>
            <person name="Daum C."/>
            <person name="Ezra D."/>
            <person name="Gonzalez J."/>
            <person name="Henrissat B."/>
            <person name="Kuo A."/>
            <person name="Liang C."/>
            <person name="Lipzen A."/>
            <person name="Lutzoni F."/>
            <person name="Magnuson J."/>
            <person name="Mondo S."/>
            <person name="Nolan M."/>
            <person name="Ohm R."/>
            <person name="Pangilinan J."/>
            <person name="Park H.-J."/>
            <person name="Ramirez L."/>
            <person name="Alfaro M."/>
            <person name="Sun H."/>
            <person name="Tritt A."/>
            <person name="Yoshinaga Y."/>
            <person name="Zwiers L.-H."/>
            <person name="Turgeon B."/>
            <person name="Goodwin S."/>
            <person name="Spatafora J."/>
            <person name="Crous P."/>
            <person name="Grigoriev I."/>
        </authorList>
    </citation>
    <scope>NUCLEOTIDE SEQUENCE</scope>
    <source>
        <strain evidence="1">CBS 116005</strain>
    </source>
</reference>
<keyword evidence="2" id="KW-1185">Reference proteome</keyword>
<sequence length="159" mass="16615">MSHVLLCCDWQRPVRQTRIGCKSARSSMPTSSPSISRTATPFHQAHLPYAYGQASLHIHGRSTNSTSIKYLPLPSLTMSCTVSNASDAGAPCGCKPPAPPALEAAVVVVAAVAGRGTRDASQAVDRQDSATALGTRLGAERSNQVYHSGGDPRCWLGGA</sequence>
<organism evidence="1 2">
    <name type="scientific">Teratosphaeria nubilosa</name>
    <dbReference type="NCBI Taxonomy" id="161662"/>
    <lineage>
        <taxon>Eukaryota</taxon>
        <taxon>Fungi</taxon>
        <taxon>Dikarya</taxon>
        <taxon>Ascomycota</taxon>
        <taxon>Pezizomycotina</taxon>
        <taxon>Dothideomycetes</taxon>
        <taxon>Dothideomycetidae</taxon>
        <taxon>Mycosphaerellales</taxon>
        <taxon>Teratosphaeriaceae</taxon>
        <taxon>Teratosphaeria</taxon>
    </lineage>
</organism>
<evidence type="ECO:0000313" key="2">
    <source>
        <dbReference type="Proteomes" id="UP000799436"/>
    </source>
</evidence>